<dbReference type="Pfam" id="PF00271">
    <property type="entry name" value="Helicase_C"/>
    <property type="match status" value="1"/>
</dbReference>
<evidence type="ECO:0000256" key="2">
    <source>
        <dbReference type="ARBA" id="ARBA00022801"/>
    </source>
</evidence>
<dbReference type="SMART" id="SM00487">
    <property type="entry name" value="DEXDc"/>
    <property type="match status" value="1"/>
</dbReference>
<evidence type="ECO:0000256" key="1">
    <source>
        <dbReference type="ARBA" id="ARBA00004229"/>
    </source>
</evidence>
<sequence length="494" mass="55950">MRRYQQEGVNWLGFLLKYQLHGILCDDMGLGKTLQTIAAIACDTHLRRERYKRTGEERDRPLPSLIVCPPTLVDHWQHEILQFCNETLVPITLRSKEVKERASLREELLSSDKVLILSYDSLRLHLLHLLNSSISWNFAVLDEGHIIKNPSSKITAAVKSIGLCSLHRLILTGTPIQNNVLELWSLFDFLMPGFLGSAQHFQLHYARPILDDRERKEEAKVIEAGDRALDRLHRQVLPFMLRRTKEEVLQDLPPKIIQDILLPLTPLQSHLYRLAVRKGGEGGGGAQGEKSKTLQTLTQLKKIVNHPMLVLDAEQEEDKQVIAQVCGPGVSPHDINLSAKLLALHELLVDCGIGVEEEQSSSRVLIFAQMRSMLDIIQRDLLEKKLPAATYLRMDGTTPVHQRFEIQKAFNSDPTIDLLLLTTHVGGLGLTLTGADTVIFIEHDWNPMKDLQATLLQAMDRAHRIGQTKTVNVFRLITKGTLEEKIMGLQRFKL</sequence>
<feature type="domain" description="Helicase C-terminal" evidence="4">
    <location>
        <begin position="347"/>
        <end position="494"/>
    </location>
</feature>
<evidence type="ECO:0000313" key="5">
    <source>
        <dbReference type="EnsemblProtists" id="EKX53183"/>
    </source>
</evidence>
<dbReference type="PaxDb" id="55529-EKX53183"/>
<evidence type="ECO:0000259" key="4">
    <source>
        <dbReference type="PROSITE" id="PS51194"/>
    </source>
</evidence>
<name>A0A0C3UAJ5_GUITC</name>
<keyword evidence="2" id="KW-0378">Hydrolase</keyword>
<reference evidence="5" key="3">
    <citation type="submission" date="2015-06" db="UniProtKB">
        <authorList>
            <consortium name="EnsemblProtists"/>
        </authorList>
    </citation>
    <scope>IDENTIFICATION</scope>
</reference>
<dbReference type="Proteomes" id="UP000011087">
    <property type="component" value="Unassembled WGS sequence"/>
</dbReference>
<reference evidence="6" key="2">
    <citation type="submission" date="2012-11" db="EMBL/GenBank/DDBJ databases">
        <authorList>
            <person name="Kuo A."/>
            <person name="Curtis B.A."/>
            <person name="Tanifuji G."/>
            <person name="Burki F."/>
            <person name="Gruber A."/>
            <person name="Irimia M."/>
            <person name="Maruyama S."/>
            <person name="Arias M.C."/>
            <person name="Ball S.G."/>
            <person name="Gile G.H."/>
            <person name="Hirakawa Y."/>
            <person name="Hopkins J.F."/>
            <person name="Rensing S.A."/>
            <person name="Schmutz J."/>
            <person name="Symeonidi A."/>
            <person name="Elias M."/>
            <person name="Eveleigh R.J."/>
            <person name="Herman E.K."/>
            <person name="Klute M.J."/>
            <person name="Nakayama T."/>
            <person name="Obornik M."/>
            <person name="Reyes-Prieto A."/>
            <person name="Armbrust E.V."/>
            <person name="Aves S.J."/>
            <person name="Beiko R.G."/>
            <person name="Coutinho P."/>
            <person name="Dacks J.B."/>
            <person name="Durnford D.G."/>
            <person name="Fast N.M."/>
            <person name="Green B.R."/>
            <person name="Grisdale C."/>
            <person name="Hempe F."/>
            <person name="Henrissat B."/>
            <person name="Hoppner M.P."/>
            <person name="Ishida K.-I."/>
            <person name="Kim E."/>
            <person name="Koreny L."/>
            <person name="Kroth P.G."/>
            <person name="Liu Y."/>
            <person name="Malik S.-B."/>
            <person name="Maier U.G."/>
            <person name="McRose D."/>
            <person name="Mock T."/>
            <person name="Neilson J.A."/>
            <person name="Onodera N.T."/>
            <person name="Poole A.M."/>
            <person name="Pritham E.J."/>
            <person name="Richards T.A."/>
            <person name="Rocap G."/>
            <person name="Roy S.W."/>
            <person name="Sarai C."/>
            <person name="Schaack S."/>
            <person name="Shirato S."/>
            <person name="Slamovits C.H."/>
            <person name="Spencer D.F."/>
            <person name="Suzuki S."/>
            <person name="Worden A.Z."/>
            <person name="Zauner S."/>
            <person name="Barry K."/>
            <person name="Bell C."/>
            <person name="Bharti A.K."/>
            <person name="Crow J.A."/>
            <person name="Grimwood J."/>
            <person name="Kramer R."/>
            <person name="Lindquist E."/>
            <person name="Lucas S."/>
            <person name="Salamov A."/>
            <person name="McFadden G.I."/>
            <person name="Lane C.E."/>
            <person name="Keeling P.J."/>
            <person name="Gray M.W."/>
            <person name="Grigoriev I.V."/>
            <person name="Archibald J.M."/>
        </authorList>
    </citation>
    <scope>NUCLEOTIDE SEQUENCE</scope>
    <source>
        <strain evidence="6">CCMP2712</strain>
    </source>
</reference>
<feature type="domain" description="Helicase ATP-binding" evidence="3">
    <location>
        <begin position="13"/>
        <end position="193"/>
    </location>
</feature>
<dbReference type="CDD" id="cd18793">
    <property type="entry name" value="SF2_C_SNF"/>
    <property type="match status" value="1"/>
</dbReference>
<dbReference type="PANTHER" id="PTHR36498">
    <property type="entry name" value="TATA-BINDING PROTEIN-ASSOCIATED FACTOR 172"/>
    <property type="match status" value="1"/>
</dbReference>
<evidence type="ECO:0000313" key="6">
    <source>
        <dbReference type="Proteomes" id="UP000011087"/>
    </source>
</evidence>
<dbReference type="SUPFAM" id="SSF52540">
    <property type="entry name" value="P-loop containing nucleoside triphosphate hydrolases"/>
    <property type="match status" value="2"/>
</dbReference>
<dbReference type="InterPro" id="IPR049730">
    <property type="entry name" value="SNF2/RAD54-like_C"/>
</dbReference>
<dbReference type="OMA" id="FPLCRIA"/>
<accession>A0A0C3UAJ5</accession>
<dbReference type="InterPro" id="IPR001650">
    <property type="entry name" value="Helicase_C-like"/>
</dbReference>
<dbReference type="InterPro" id="IPR044972">
    <property type="entry name" value="Mot1"/>
</dbReference>
<dbReference type="STRING" id="905079.L1JYL4"/>
<proteinExistence type="predicted"/>
<dbReference type="Gene3D" id="3.40.50.10810">
    <property type="entry name" value="Tandem AAA-ATPase domain"/>
    <property type="match status" value="1"/>
</dbReference>
<dbReference type="SMART" id="SM00490">
    <property type="entry name" value="HELICc"/>
    <property type="match status" value="1"/>
</dbReference>
<comment type="subcellular location">
    <subcellularLocation>
        <location evidence="1">Plastid</location>
        <location evidence="1">Chloroplast</location>
    </subcellularLocation>
</comment>
<dbReference type="HOGENOM" id="CLU_000315_17_8_1"/>
<dbReference type="InterPro" id="IPR027417">
    <property type="entry name" value="P-loop_NTPase"/>
</dbReference>
<dbReference type="PROSITE" id="PS51192">
    <property type="entry name" value="HELICASE_ATP_BIND_1"/>
    <property type="match status" value="1"/>
</dbReference>
<dbReference type="PROSITE" id="PS51194">
    <property type="entry name" value="HELICASE_CTER"/>
    <property type="match status" value="1"/>
</dbReference>
<dbReference type="Gene3D" id="3.40.50.300">
    <property type="entry name" value="P-loop containing nucleotide triphosphate hydrolases"/>
    <property type="match status" value="1"/>
</dbReference>
<dbReference type="Pfam" id="PF00176">
    <property type="entry name" value="SNF2-rel_dom"/>
    <property type="match status" value="1"/>
</dbReference>
<dbReference type="EnsemblProtists" id="EKX53183">
    <property type="protein sequence ID" value="EKX53183"/>
    <property type="gene ID" value="GUITHDRAFT_46535"/>
</dbReference>
<protein>
    <submittedName>
        <fullName evidence="5">Uncharacterized protein</fullName>
    </submittedName>
</protein>
<evidence type="ECO:0000259" key="3">
    <source>
        <dbReference type="PROSITE" id="PS51192"/>
    </source>
</evidence>
<dbReference type="eggNOG" id="KOG0392">
    <property type="taxonomic scope" value="Eukaryota"/>
</dbReference>
<dbReference type="InterPro" id="IPR038718">
    <property type="entry name" value="SNF2-like_sf"/>
</dbReference>
<dbReference type="PANTHER" id="PTHR36498:SF1">
    <property type="entry name" value="TATA-BINDING PROTEIN-ASSOCIATED FACTOR 172"/>
    <property type="match status" value="1"/>
</dbReference>
<reference evidence="6" key="1">
    <citation type="journal article" date="2012" name="Nature">
        <title>Algal genomes reveal evolutionary mosaicism and the fate of nucleomorphs.</title>
        <authorList>
            <consortium name="DOE Joint Genome Institute"/>
            <person name="Curtis B.A."/>
            <person name="Tanifuji G."/>
            <person name="Burki F."/>
            <person name="Gruber A."/>
            <person name="Irimia M."/>
            <person name="Maruyama S."/>
            <person name="Arias M.C."/>
            <person name="Ball S.G."/>
            <person name="Gile G.H."/>
            <person name="Hirakawa Y."/>
            <person name="Hopkins J.F."/>
            <person name="Kuo A."/>
            <person name="Rensing S.A."/>
            <person name="Schmutz J."/>
            <person name="Symeonidi A."/>
            <person name="Elias M."/>
            <person name="Eveleigh R.J."/>
            <person name="Herman E.K."/>
            <person name="Klute M.J."/>
            <person name="Nakayama T."/>
            <person name="Obornik M."/>
            <person name="Reyes-Prieto A."/>
            <person name="Armbrust E.V."/>
            <person name="Aves S.J."/>
            <person name="Beiko R.G."/>
            <person name="Coutinho P."/>
            <person name="Dacks J.B."/>
            <person name="Durnford D.G."/>
            <person name="Fast N.M."/>
            <person name="Green B.R."/>
            <person name="Grisdale C.J."/>
            <person name="Hempel F."/>
            <person name="Henrissat B."/>
            <person name="Hoppner M.P."/>
            <person name="Ishida K."/>
            <person name="Kim E."/>
            <person name="Koreny L."/>
            <person name="Kroth P.G."/>
            <person name="Liu Y."/>
            <person name="Malik S.B."/>
            <person name="Maier U.G."/>
            <person name="McRose D."/>
            <person name="Mock T."/>
            <person name="Neilson J.A."/>
            <person name="Onodera N.T."/>
            <person name="Poole A.M."/>
            <person name="Pritham E.J."/>
            <person name="Richards T.A."/>
            <person name="Rocap G."/>
            <person name="Roy S.W."/>
            <person name="Sarai C."/>
            <person name="Schaack S."/>
            <person name="Shirato S."/>
            <person name="Slamovits C.H."/>
            <person name="Spencer D.F."/>
            <person name="Suzuki S."/>
            <person name="Worden A.Z."/>
            <person name="Zauner S."/>
            <person name="Barry K."/>
            <person name="Bell C."/>
            <person name="Bharti A.K."/>
            <person name="Crow J.A."/>
            <person name="Grimwood J."/>
            <person name="Kramer R."/>
            <person name="Lindquist E."/>
            <person name="Lucas S."/>
            <person name="Salamov A."/>
            <person name="McFadden G.I."/>
            <person name="Lane C.E."/>
            <person name="Keeling P.J."/>
            <person name="Gray M.W."/>
            <person name="Grigoriev I.V."/>
            <person name="Archibald J.M."/>
        </authorList>
    </citation>
    <scope>NUCLEOTIDE SEQUENCE</scope>
    <source>
        <strain evidence="6">CCMP2712</strain>
    </source>
</reference>
<organism evidence="5 6">
    <name type="scientific">Guillardia theta (strain CCMP2712)</name>
    <name type="common">Cryptophyte</name>
    <dbReference type="NCBI Taxonomy" id="905079"/>
    <lineage>
        <taxon>Eukaryota</taxon>
        <taxon>Cryptophyceae</taxon>
        <taxon>Pyrenomonadales</taxon>
        <taxon>Geminigeraceae</taxon>
        <taxon>Guillardia</taxon>
    </lineage>
</organism>
<dbReference type="InterPro" id="IPR014001">
    <property type="entry name" value="Helicase_ATP-bd"/>
</dbReference>
<dbReference type="InterPro" id="IPR000330">
    <property type="entry name" value="SNF2_N"/>
</dbReference>
<dbReference type="OrthoDB" id="10252227at2759"/>
<keyword evidence="6" id="KW-1185">Reference proteome</keyword>